<feature type="signal peptide" evidence="2">
    <location>
        <begin position="1"/>
        <end position="27"/>
    </location>
</feature>
<dbReference type="CDD" id="cd16325">
    <property type="entry name" value="LolA"/>
    <property type="match status" value="1"/>
</dbReference>
<organism evidence="3 4">
    <name type="scientific">Nitrospirillum viridazoti CBAmc</name>
    <dbReference type="NCBI Taxonomy" id="1441467"/>
    <lineage>
        <taxon>Bacteria</taxon>
        <taxon>Pseudomonadati</taxon>
        <taxon>Pseudomonadota</taxon>
        <taxon>Alphaproteobacteria</taxon>
        <taxon>Rhodospirillales</taxon>
        <taxon>Azospirillaceae</taxon>
        <taxon>Nitrospirillum</taxon>
        <taxon>Nitrospirillum viridazoti</taxon>
    </lineage>
</organism>
<dbReference type="AlphaFoldDB" id="A0A248JLN5"/>
<dbReference type="SUPFAM" id="SSF89392">
    <property type="entry name" value="Prokaryotic lipoproteins and lipoprotein localization factors"/>
    <property type="match status" value="1"/>
</dbReference>
<dbReference type="Proteomes" id="UP000197153">
    <property type="component" value="Chromosome 1"/>
</dbReference>
<dbReference type="EMBL" id="CP022110">
    <property type="protein sequence ID" value="ASG19451.1"/>
    <property type="molecule type" value="Genomic_DNA"/>
</dbReference>
<evidence type="ECO:0000256" key="1">
    <source>
        <dbReference type="ARBA" id="ARBA00022729"/>
    </source>
</evidence>
<reference evidence="3 4" key="1">
    <citation type="submission" date="2017-06" db="EMBL/GenBank/DDBJ databases">
        <title>Complete genome sequence of Nitrospirillum amazonense strain CBAmC, an endophytic nitrogen-fixing and plant growth-promoting bacterium, isolated from sugarcane.</title>
        <authorList>
            <person name="Schwab S."/>
            <person name="dos Santos Teixeira K.R."/>
            <person name="Simoes Araujo J.L."/>
            <person name="Soares Vidal M."/>
            <person name="Borges de Freitas H.R."/>
            <person name="Rivello Crivelaro A.L."/>
            <person name="Bueno de Camargo Nunes A."/>
            <person name="dos Santos C.M."/>
            <person name="Palmeira da Silva Rosa D."/>
            <person name="da Silva Padilha D."/>
            <person name="da Silva E."/>
            <person name="Araujo Terra L."/>
            <person name="Soares Mendes V."/>
            <person name="Farinelli L."/>
            <person name="Magalhaes Cruz L."/>
            <person name="Baldani J.I."/>
        </authorList>
    </citation>
    <scope>NUCLEOTIDE SEQUENCE [LARGE SCALE GENOMIC DNA]</scope>
    <source>
        <strain evidence="3 4">CBAmC</strain>
    </source>
</reference>
<dbReference type="Pfam" id="PF03548">
    <property type="entry name" value="LolA"/>
    <property type="match status" value="1"/>
</dbReference>
<dbReference type="RefSeq" id="WP_088870461.1">
    <property type="nucleotide sequence ID" value="NZ_CP022110.1"/>
</dbReference>
<sequence length="214" mass="23722">MIRRTALAALIALASVAPLALPGIAAAKPPTQFTDEDKAKLTQVETYLNGIQTLKSHFQQVNPDGSLVRGTFQLKRPGKMRIDYDPPNKNFIVADGHFVYFWDAESKEQSNAPIGSTMADFILRPDLHLSGDVTVTSMDDSAGVLEVTLVQTKDPGLGRLTLMFQEQPFGLKKWRVLDAQGTTTEVALLDPQTGVSLDDNQFYFRDPSRRKERD</sequence>
<dbReference type="InterPro" id="IPR029046">
    <property type="entry name" value="LolA/LolB/LppX"/>
</dbReference>
<dbReference type="PANTHER" id="PTHR35869">
    <property type="entry name" value="OUTER-MEMBRANE LIPOPROTEIN CARRIER PROTEIN"/>
    <property type="match status" value="1"/>
</dbReference>
<accession>A0A248JLN5</accession>
<evidence type="ECO:0000313" key="3">
    <source>
        <dbReference type="EMBL" id="ASG19451.1"/>
    </source>
</evidence>
<dbReference type="PANTHER" id="PTHR35869:SF1">
    <property type="entry name" value="OUTER-MEMBRANE LIPOPROTEIN CARRIER PROTEIN"/>
    <property type="match status" value="1"/>
</dbReference>
<keyword evidence="1 2" id="KW-0732">Signal</keyword>
<proteinExistence type="predicted"/>
<feature type="chain" id="PRO_5011471279" evidence="2">
    <location>
        <begin position="28"/>
        <end position="214"/>
    </location>
</feature>
<dbReference type="KEGG" id="nao:Y958_00390"/>
<keyword evidence="4" id="KW-1185">Reference proteome</keyword>
<evidence type="ECO:0000313" key="4">
    <source>
        <dbReference type="Proteomes" id="UP000197153"/>
    </source>
</evidence>
<gene>
    <name evidence="3" type="ORF">Y958_00390</name>
</gene>
<dbReference type="Gene3D" id="2.50.20.10">
    <property type="entry name" value="Lipoprotein localisation LolA/LolB/LppX"/>
    <property type="match status" value="1"/>
</dbReference>
<evidence type="ECO:0000256" key="2">
    <source>
        <dbReference type="SAM" id="SignalP"/>
    </source>
</evidence>
<protein>
    <submittedName>
        <fullName evidence="3">Cell envelope biogenesis protein LolA</fullName>
    </submittedName>
</protein>
<dbReference type="InterPro" id="IPR004564">
    <property type="entry name" value="OM_lipoprot_carrier_LolA-like"/>
</dbReference>
<name>A0A248JLN5_9PROT</name>